<accession>A0A9Q9EZZ4</accession>
<dbReference type="Proteomes" id="UP001056981">
    <property type="component" value="Chromosome"/>
</dbReference>
<name>A0A9Q9EZZ4_TREDN</name>
<evidence type="ECO:0000313" key="2">
    <source>
        <dbReference type="Proteomes" id="UP001056981"/>
    </source>
</evidence>
<dbReference type="EMBL" id="CP051635">
    <property type="protein sequence ID" value="UTD01400.1"/>
    <property type="molecule type" value="Genomic_DNA"/>
</dbReference>
<evidence type="ECO:0000313" key="1">
    <source>
        <dbReference type="EMBL" id="UTD01400.1"/>
    </source>
</evidence>
<sequence length="124" mass="14516">MYLELSNIINNDRTINHFTITVGSKFYLNYYNGDDGCSISAGLFLKNTEDIMKNFIQNFNKFIPDKNKKDISYEYKLGALVSLHDSFKDYNVSFRNVNSQYCILFYSYKKLKVGLILQKSFENP</sequence>
<dbReference type="AlphaFoldDB" id="A0A9Q9EZZ4"/>
<reference evidence="1" key="1">
    <citation type="submission" date="2020-04" db="EMBL/GenBank/DDBJ databases">
        <title>Comparative genomics of oral phylogroup-2 Treponema strains.</title>
        <authorList>
            <person name="Zeng H."/>
            <person name="Chan Y.K."/>
            <person name="Watt R.M."/>
        </authorList>
    </citation>
    <scope>NUCLEOTIDE SEQUENCE</scope>
    <source>
        <strain evidence="1">OMZ 905</strain>
    </source>
</reference>
<dbReference type="RefSeq" id="WP_253717056.1">
    <property type="nucleotide sequence ID" value="NZ_CP051522.1"/>
</dbReference>
<protein>
    <submittedName>
        <fullName evidence="1">Uncharacterized protein</fullName>
    </submittedName>
</protein>
<gene>
    <name evidence="1" type="ORF">E4N86_12255</name>
</gene>
<organism evidence="1 2">
    <name type="scientific">Treponema denticola</name>
    <dbReference type="NCBI Taxonomy" id="158"/>
    <lineage>
        <taxon>Bacteria</taxon>
        <taxon>Pseudomonadati</taxon>
        <taxon>Spirochaetota</taxon>
        <taxon>Spirochaetia</taxon>
        <taxon>Spirochaetales</taxon>
        <taxon>Treponemataceae</taxon>
        <taxon>Treponema</taxon>
    </lineage>
</organism>
<proteinExistence type="predicted"/>